<dbReference type="Pfam" id="PF00753">
    <property type="entry name" value="Lactamase_B"/>
    <property type="match status" value="1"/>
</dbReference>
<dbReference type="PANTHER" id="PTHR42951:SF4">
    <property type="entry name" value="ACYL-COENZYME A THIOESTERASE MBLAC2"/>
    <property type="match status" value="1"/>
</dbReference>
<keyword evidence="3" id="KW-1185">Reference proteome</keyword>
<dbReference type="Gene3D" id="3.60.15.10">
    <property type="entry name" value="Ribonuclease Z/Hydroxyacylglutathione hydrolase-like"/>
    <property type="match status" value="1"/>
</dbReference>
<proteinExistence type="predicted"/>
<comment type="caution">
    <text evidence="2">The sequence shown here is derived from an EMBL/GenBank/DDBJ whole genome shotgun (WGS) entry which is preliminary data.</text>
</comment>
<organism evidence="2 3">
    <name type="scientific">Kineosporia corallincola</name>
    <dbReference type="NCBI Taxonomy" id="2835133"/>
    <lineage>
        <taxon>Bacteria</taxon>
        <taxon>Bacillati</taxon>
        <taxon>Actinomycetota</taxon>
        <taxon>Actinomycetes</taxon>
        <taxon>Kineosporiales</taxon>
        <taxon>Kineosporiaceae</taxon>
        <taxon>Kineosporia</taxon>
    </lineage>
</organism>
<dbReference type="CDD" id="cd16282">
    <property type="entry name" value="metallo-hydrolase-like_MBL-fold"/>
    <property type="match status" value="1"/>
</dbReference>
<evidence type="ECO:0000313" key="3">
    <source>
        <dbReference type="Proteomes" id="UP001197247"/>
    </source>
</evidence>
<protein>
    <submittedName>
        <fullName evidence="2">MBL fold metallo-hydrolase</fullName>
    </submittedName>
</protein>
<sequence length="287" mass="31795">MTYDNGPWGRWREIGDRVFVRRNKTLDVNAGLILGEDHCLVVDTRSSEREGRELYRAVRSVTGLPHVVALTHSHFDHCFGTSVFAEAQPDCEIWAHERCHAELATSGLQQRVEISGFLRESGEEVLADELDAVTITLPNRLVGTDARIDLGGREVVLHHPGRGHTDNDLVVEVPDADVTFLGDLVEQGAPPSFDHAYPLDWAVTLTRLLDRVGRVIVPGHGAVVDVDFLARQRQEIAEVADLARRLPPDLDDTELEWQAGRLAVGAASGLIALRRAQEHLQQLAQLQ</sequence>
<gene>
    <name evidence="2" type="ORF">KIH74_20475</name>
</gene>
<dbReference type="InterPro" id="IPR001279">
    <property type="entry name" value="Metallo-B-lactamas"/>
</dbReference>
<evidence type="ECO:0000259" key="1">
    <source>
        <dbReference type="SMART" id="SM00849"/>
    </source>
</evidence>
<name>A0ABS5TJY4_9ACTN</name>
<reference evidence="2 3" key="1">
    <citation type="submission" date="2021-05" db="EMBL/GenBank/DDBJ databases">
        <title>Kineosporia and Streptomyces sp. nov. two new marine actinobacteria isolated from Coral.</title>
        <authorList>
            <person name="Buangrab K."/>
            <person name="Sutthacheep M."/>
            <person name="Yeemin T."/>
            <person name="Harunari E."/>
            <person name="Igarashi Y."/>
            <person name="Kanchanasin P."/>
            <person name="Tanasupawat S."/>
            <person name="Phongsopitanun W."/>
        </authorList>
    </citation>
    <scope>NUCLEOTIDE SEQUENCE [LARGE SCALE GENOMIC DNA]</scope>
    <source>
        <strain evidence="2 3">J2-2</strain>
    </source>
</reference>
<dbReference type="PANTHER" id="PTHR42951">
    <property type="entry name" value="METALLO-BETA-LACTAMASE DOMAIN-CONTAINING"/>
    <property type="match status" value="1"/>
</dbReference>
<dbReference type="InterPro" id="IPR036866">
    <property type="entry name" value="RibonucZ/Hydroxyglut_hydro"/>
</dbReference>
<dbReference type="InterPro" id="IPR050855">
    <property type="entry name" value="NDM-1-like"/>
</dbReference>
<dbReference type="RefSeq" id="WP_214157615.1">
    <property type="nucleotide sequence ID" value="NZ_JAHBAY010000008.1"/>
</dbReference>
<accession>A0ABS5TJY4</accession>
<dbReference type="EMBL" id="JAHBAY010000008">
    <property type="protein sequence ID" value="MBT0771325.1"/>
    <property type="molecule type" value="Genomic_DNA"/>
</dbReference>
<dbReference type="Proteomes" id="UP001197247">
    <property type="component" value="Unassembled WGS sequence"/>
</dbReference>
<feature type="domain" description="Metallo-beta-lactamase" evidence="1">
    <location>
        <begin position="27"/>
        <end position="220"/>
    </location>
</feature>
<dbReference type="SMART" id="SM00849">
    <property type="entry name" value="Lactamase_B"/>
    <property type="match status" value="1"/>
</dbReference>
<evidence type="ECO:0000313" key="2">
    <source>
        <dbReference type="EMBL" id="MBT0771325.1"/>
    </source>
</evidence>
<dbReference type="SUPFAM" id="SSF56281">
    <property type="entry name" value="Metallo-hydrolase/oxidoreductase"/>
    <property type="match status" value="1"/>
</dbReference>